<evidence type="ECO:0000313" key="2">
    <source>
        <dbReference type="Proteomes" id="UP001642484"/>
    </source>
</evidence>
<proteinExistence type="predicted"/>
<name>A0ABP0Q358_9DINO</name>
<protein>
    <submittedName>
        <fullName evidence="1">Uncharacterized protein</fullName>
    </submittedName>
</protein>
<organism evidence="1 2">
    <name type="scientific">Durusdinium trenchii</name>
    <dbReference type="NCBI Taxonomy" id="1381693"/>
    <lineage>
        <taxon>Eukaryota</taxon>
        <taxon>Sar</taxon>
        <taxon>Alveolata</taxon>
        <taxon>Dinophyceae</taxon>
        <taxon>Suessiales</taxon>
        <taxon>Symbiodiniaceae</taxon>
        <taxon>Durusdinium</taxon>
    </lineage>
</organism>
<sequence>MAAQATPQQAIPVGKKGRVELQPPSHTWISWGVLFAYLAVFVEGVALLAGNHGPEILPRLGAAQFHLCSIYVLEVAIALGPGWCAMSPGWTCGELIAHHVPYTFTVMLCFALNQQHKWILPLVVVLLTPLNEGLFIINSLGAPGWVSKVRRFYGFLIIALLILSEIHTWMKVMQQHWADNALLMLMLDQLVFPAIYYHFNLLLMYLKRWKKTRSF</sequence>
<dbReference type="Proteomes" id="UP001642484">
    <property type="component" value="Unassembled WGS sequence"/>
</dbReference>
<keyword evidence="2" id="KW-1185">Reference proteome</keyword>
<dbReference type="EMBL" id="CAXAMN010023951">
    <property type="protein sequence ID" value="CAK9082691.1"/>
    <property type="molecule type" value="Genomic_DNA"/>
</dbReference>
<comment type="caution">
    <text evidence="1">The sequence shown here is derived from an EMBL/GenBank/DDBJ whole genome shotgun (WGS) entry which is preliminary data.</text>
</comment>
<accession>A0ABP0Q358</accession>
<gene>
    <name evidence="1" type="ORF">CCMP2556_LOCUS40376</name>
</gene>
<evidence type="ECO:0000313" key="1">
    <source>
        <dbReference type="EMBL" id="CAK9082691.1"/>
    </source>
</evidence>
<reference evidence="1 2" key="1">
    <citation type="submission" date="2024-02" db="EMBL/GenBank/DDBJ databases">
        <authorList>
            <person name="Chen Y."/>
            <person name="Shah S."/>
            <person name="Dougan E. K."/>
            <person name="Thang M."/>
            <person name="Chan C."/>
        </authorList>
    </citation>
    <scope>NUCLEOTIDE SEQUENCE [LARGE SCALE GENOMIC DNA]</scope>
</reference>